<reference evidence="3 4" key="1">
    <citation type="submission" date="2018-08" db="EMBL/GenBank/DDBJ databases">
        <title>Genomic Encyclopedia of Archaeal and Bacterial Type Strains, Phase II (KMG-II): from individual species to whole genera.</title>
        <authorList>
            <person name="Goeker M."/>
        </authorList>
    </citation>
    <scope>NUCLEOTIDE SEQUENCE [LARGE SCALE GENOMIC DNA]</scope>
    <source>
        <strain evidence="3 4">DSM 17099</strain>
    </source>
</reference>
<feature type="compositionally biased region" description="Basic and acidic residues" evidence="1">
    <location>
        <begin position="151"/>
        <end position="161"/>
    </location>
</feature>
<dbReference type="Proteomes" id="UP000256941">
    <property type="component" value="Unassembled WGS sequence"/>
</dbReference>
<dbReference type="AlphaFoldDB" id="A0A369U6S7"/>
<feature type="signal peptide" evidence="2">
    <location>
        <begin position="1"/>
        <end position="21"/>
    </location>
</feature>
<sequence>MRNPLLSLILCAALMPPAAMAQDYEPPLADEPPPSEGLPPPEEPDPLERGLENFMRNLLQQAEPHLDRLGRDLGDTLGAVAPVLQDIGKLMDDVRNYQAPERLENGDILIRRRADAPPPPPVGDALRDMLRPAPEDDPRLAPPPEATPPLPERDPESEIEL</sequence>
<feature type="compositionally biased region" description="Basic and acidic residues" evidence="1">
    <location>
        <begin position="98"/>
        <end position="115"/>
    </location>
</feature>
<dbReference type="RefSeq" id="WP_114534950.1">
    <property type="nucleotide sequence ID" value="NZ_CP038196.1"/>
</dbReference>
<name>A0A369U6S7_PARVE</name>
<organism evidence="3 4">
    <name type="scientific">Paracoccus versutus</name>
    <name type="common">Thiobacillus versutus</name>
    <dbReference type="NCBI Taxonomy" id="34007"/>
    <lineage>
        <taxon>Bacteria</taxon>
        <taxon>Pseudomonadati</taxon>
        <taxon>Pseudomonadota</taxon>
        <taxon>Alphaproteobacteria</taxon>
        <taxon>Rhodobacterales</taxon>
        <taxon>Paracoccaceae</taxon>
        <taxon>Paracoccus</taxon>
    </lineage>
</organism>
<feature type="compositionally biased region" description="Pro residues" evidence="1">
    <location>
        <begin position="140"/>
        <end position="150"/>
    </location>
</feature>
<comment type="caution">
    <text evidence="3">The sequence shown here is derived from an EMBL/GenBank/DDBJ whole genome shotgun (WGS) entry which is preliminary data.</text>
</comment>
<accession>A0A369U6S7</accession>
<evidence type="ECO:0000313" key="3">
    <source>
        <dbReference type="EMBL" id="REF72702.1"/>
    </source>
</evidence>
<protein>
    <submittedName>
        <fullName evidence="3">Uncharacterized protein</fullName>
    </submittedName>
</protein>
<feature type="region of interest" description="Disordered" evidence="1">
    <location>
        <begin position="22"/>
        <end position="50"/>
    </location>
</feature>
<dbReference type="EMBL" id="QTUJ01000001">
    <property type="protein sequence ID" value="REF72702.1"/>
    <property type="molecule type" value="Genomic_DNA"/>
</dbReference>
<feature type="compositionally biased region" description="Pro residues" evidence="1">
    <location>
        <begin position="29"/>
        <end position="41"/>
    </location>
</feature>
<feature type="chain" id="PRO_5043478605" evidence="2">
    <location>
        <begin position="22"/>
        <end position="161"/>
    </location>
</feature>
<proteinExistence type="predicted"/>
<feature type="region of interest" description="Disordered" evidence="1">
    <location>
        <begin position="98"/>
        <end position="161"/>
    </location>
</feature>
<evidence type="ECO:0000313" key="4">
    <source>
        <dbReference type="Proteomes" id="UP000256941"/>
    </source>
</evidence>
<feature type="compositionally biased region" description="Basic and acidic residues" evidence="1">
    <location>
        <begin position="125"/>
        <end position="139"/>
    </location>
</feature>
<evidence type="ECO:0000256" key="2">
    <source>
        <dbReference type="SAM" id="SignalP"/>
    </source>
</evidence>
<gene>
    <name evidence="3" type="ORF">BDD41_1192</name>
</gene>
<evidence type="ECO:0000256" key="1">
    <source>
        <dbReference type="SAM" id="MobiDB-lite"/>
    </source>
</evidence>
<accession>A0A3D9XWS1</accession>
<keyword evidence="2" id="KW-0732">Signal</keyword>